<dbReference type="Gene3D" id="1.10.10.10">
    <property type="entry name" value="Winged helix-like DNA-binding domain superfamily/Winged helix DNA-binding domain"/>
    <property type="match status" value="1"/>
</dbReference>
<gene>
    <name evidence="2" type="ORF">SAMN05660653_02099</name>
</gene>
<dbReference type="OrthoDB" id="9787242at2"/>
<protein>
    <submittedName>
        <fullName evidence="2">HTH domain-containing protein</fullName>
    </submittedName>
</protein>
<sequence>MSRGRRINQILRTVDLFARPQGASIGDLMEELGISRRSVYRQIETIEELGFPLYDDRPAGERQKRWKFEEGYLKKLPNISLPDMELHLSEMLALCMVIGESRLIKGTGHGKVPGAIDG</sequence>
<dbReference type="InterPro" id="IPR036390">
    <property type="entry name" value="WH_DNA-bd_sf"/>
</dbReference>
<proteinExistence type="predicted"/>
<accession>A0A1G6DDZ9</accession>
<evidence type="ECO:0000313" key="2">
    <source>
        <dbReference type="EMBL" id="SDB43397.1"/>
    </source>
</evidence>
<dbReference type="Proteomes" id="UP000198771">
    <property type="component" value="Unassembled WGS sequence"/>
</dbReference>
<keyword evidence="3" id="KW-1185">Reference proteome</keyword>
<name>A0A1G6DDZ9_9BACT</name>
<dbReference type="InterPro" id="IPR036388">
    <property type="entry name" value="WH-like_DNA-bd_sf"/>
</dbReference>
<reference evidence="2 3" key="1">
    <citation type="submission" date="2016-10" db="EMBL/GenBank/DDBJ databases">
        <authorList>
            <person name="de Groot N.N."/>
        </authorList>
    </citation>
    <scope>NUCLEOTIDE SEQUENCE [LARGE SCALE GENOMIC DNA]</scope>
    <source>
        <strain evidence="2 3">ASO4-2</strain>
    </source>
</reference>
<dbReference type="STRING" id="617002.SAMN05660653_02099"/>
<dbReference type="RefSeq" id="WP_092121150.1">
    <property type="nucleotide sequence ID" value="NZ_FMXO01000011.1"/>
</dbReference>
<dbReference type="SUPFAM" id="SSF46785">
    <property type="entry name" value="Winged helix' DNA-binding domain"/>
    <property type="match status" value="1"/>
</dbReference>
<organism evidence="2 3">
    <name type="scientific">Desulfonatronum thiosulfatophilum</name>
    <dbReference type="NCBI Taxonomy" id="617002"/>
    <lineage>
        <taxon>Bacteria</taxon>
        <taxon>Pseudomonadati</taxon>
        <taxon>Thermodesulfobacteriota</taxon>
        <taxon>Desulfovibrionia</taxon>
        <taxon>Desulfovibrionales</taxon>
        <taxon>Desulfonatronaceae</taxon>
        <taxon>Desulfonatronum</taxon>
    </lineage>
</organism>
<dbReference type="AlphaFoldDB" id="A0A1G6DDZ9"/>
<evidence type="ECO:0000313" key="3">
    <source>
        <dbReference type="Proteomes" id="UP000198771"/>
    </source>
</evidence>
<dbReference type="InterPro" id="IPR013196">
    <property type="entry name" value="HTH_11"/>
</dbReference>
<feature type="domain" description="Helix-turn-helix type 11" evidence="1">
    <location>
        <begin position="6"/>
        <end position="56"/>
    </location>
</feature>
<dbReference type="EMBL" id="FMXO01000011">
    <property type="protein sequence ID" value="SDB43397.1"/>
    <property type="molecule type" value="Genomic_DNA"/>
</dbReference>
<dbReference type="Pfam" id="PF08279">
    <property type="entry name" value="HTH_11"/>
    <property type="match status" value="1"/>
</dbReference>
<evidence type="ECO:0000259" key="1">
    <source>
        <dbReference type="Pfam" id="PF08279"/>
    </source>
</evidence>